<dbReference type="PROSITE" id="PS00346">
    <property type="entry name" value="ETS_DOMAIN_2"/>
    <property type="match status" value="1"/>
</dbReference>
<dbReference type="GO" id="GO:0043565">
    <property type="term" value="F:sequence-specific DNA binding"/>
    <property type="evidence" value="ECO:0007669"/>
    <property type="project" value="InterPro"/>
</dbReference>
<evidence type="ECO:0008006" key="11">
    <source>
        <dbReference type="Google" id="ProtNLM"/>
    </source>
</evidence>
<feature type="compositionally biased region" description="Polar residues" evidence="6">
    <location>
        <begin position="300"/>
        <end position="313"/>
    </location>
</feature>
<dbReference type="Pfam" id="PF02198">
    <property type="entry name" value="SAM_PNT"/>
    <property type="match status" value="1"/>
</dbReference>
<dbReference type="InterPro" id="IPR036390">
    <property type="entry name" value="WH_DNA-bd_sf"/>
</dbReference>
<dbReference type="InterPro" id="IPR036388">
    <property type="entry name" value="WH-like_DNA-bd_sf"/>
</dbReference>
<dbReference type="InterPro" id="IPR000418">
    <property type="entry name" value="Ets_dom"/>
</dbReference>
<dbReference type="InterPro" id="IPR046328">
    <property type="entry name" value="ETS_fam"/>
</dbReference>
<evidence type="ECO:0000256" key="3">
    <source>
        <dbReference type="ARBA" id="ARBA00023125"/>
    </source>
</evidence>
<evidence type="ECO:0000313" key="10">
    <source>
        <dbReference type="Proteomes" id="UP001497623"/>
    </source>
</evidence>
<feature type="region of interest" description="Disordered" evidence="6">
    <location>
        <begin position="94"/>
        <end position="121"/>
    </location>
</feature>
<protein>
    <recommendedName>
        <fullName evidence="11">ETS domain-containing protein</fullName>
    </recommendedName>
</protein>
<dbReference type="SUPFAM" id="SSF47769">
    <property type="entry name" value="SAM/Pointed domain"/>
    <property type="match status" value="1"/>
</dbReference>
<comment type="caution">
    <text evidence="9">The sequence shown here is derived from an EMBL/GenBank/DDBJ whole genome shotgun (WGS) entry which is preliminary data.</text>
</comment>
<feature type="compositionally biased region" description="Acidic residues" evidence="6">
    <location>
        <begin position="106"/>
        <end position="120"/>
    </location>
</feature>
<dbReference type="PANTHER" id="PTHR11849:SF304">
    <property type="entry name" value="DNA-BINDING PROTEIN D-ETS-3"/>
    <property type="match status" value="1"/>
</dbReference>
<evidence type="ECO:0000256" key="1">
    <source>
        <dbReference type="ARBA" id="ARBA00004123"/>
    </source>
</evidence>
<dbReference type="PRINTS" id="PR00454">
    <property type="entry name" value="ETSDOMAIN"/>
</dbReference>
<feature type="domain" description="PNT" evidence="8">
    <location>
        <begin position="2"/>
        <end position="88"/>
    </location>
</feature>
<dbReference type="Gene3D" id="1.10.150.50">
    <property type="entry name" value="Transcription Factor, Ets-1"/>
    <property type="match status" value="1"/>
</dbReference>
<keyword evidence="4 5" id="KW-0539">Nucleus</keyword>
<dbReference type="PROSITE" id="PS00345">
    <property type="entry name" value="ETS_DOMAIN_1"/>
    <property type="match status" value="1"/>
</dbReference>
<evidence type="ECO:0000259" key="7">
    <source>
        <dbReference type="PROSITE" id="PS50061"/>
    </source>
</evidence>
<dbReference type="FunFam" id="1.10.10.10:FF:000039">
    <property type="entry name" value="Friend leukemia integration 1 transcription factor"/>
    <property type="match status" value="1"/>
</dbReference>
<feature type="region of interest" description="Disordered" evidence="6">
    <location>
        <begin position="345"/>
        <end position="387"/>
    </location>
</feature>
<reference evidence="9 10" key="1">
    <citation type="submission" date="2024-05" db="EMBL/GenBank/DDBJ databases">
        <authorList>
            <person name="Wallberg A."/>
        </authorList>
    </citation>
    <scope>NUCLEOTIDE SEQUENCE [LARGE SCALE GENOMIC DNA]</scope>
</reference>
<dbReference type="InterPro" id="IPR003118">
    <property type="entry name" value="Pointed_dom"/>
</dbReference>
<proteinExistence type="inferred from homology"/>
<dbReference type="PANTHER" id="PTHR11849">
    <property type="entry name" value="ETS"/>
    <property type="match status" value="1"/>
</dbReference>
<feature type="non-terminal residue" evidence="9">
    <location>
        <position position="387"/>
    </location>
</feature>
<evidence type="ECO:0000256" key="2">
    <source>
        <dbReference type="ARBA" id="ARBA00005562"/>
    </source>
</evidence>
<sequence>MFTQIILEMANGKATIIGDPRLWTSEHITKWLEWTKKEFRIKSTISSKDLPDTGCELCRLTERRFRRLVGRRAARVFSQYLDISLQRYGATLPLDDPHNDSADESHNEEDEEDEDDDVDPYELLGPRSSRLAAGGSGQIQLWQFLLELLSDPGNASIITWEGTAGEFKILDPDEVARRWGARKSKPNMNYDKLSRALRYYYDKNIMTKVHGKRYAYKFDFRGLDQVRQQQSAGAPSFTPDLSFLTGYTNLLGGSSPIAAASLPSPSSLPPPPSYWAAVSSMSSMSCNLSANMSSSAPPTRVSTPHTISSPLSVSSPLATSSPIALQSATSPRGLHATASPLGLHAVPLTSPLSSPPPEIVPISSSSAPSSVVLTPSTSRSLPPYPYS</sequence>
<dbReference type="Proteomes" id="UP001497623">
    <property type="component" value="Unassembled WGS sequence"/>
</dbReference>
<gene>
    <name evidence="9" type="ORF">MNOR_LOCUS10049</name>
</gene>
<dbReference type="EMBL" id="CAXKWB010004993">
    <property type="protein sequence ID" value="CAL4076087.1"/>
    <property type="molecule type" value="Genomic_DNA"/>
</dbReference>
<evidence type="ECO:0000313" key="9">
    <source>
        <dbReference type="EMBL" id="CAL4076087.1"/>
    </source>
</evidence>
<keyword evidence="3 5" id="KW-0238">DNA-binding</keyword>
<dbReference type="GO" id="GO:0000981">
    <property type="term" value="F:DNA-binding transcription factor activity, RNA polymerase II-specific"/>
    <property type="evidence" value="ECO:0007669"/>
    <property type="project" value="TreeGrafter"/>
</dbReference>
<dbReference type="AlphaFoldDB" id="A0AAV2QBX2"/>
<evidence type="ECO:0000256" key="6">
    <source>
        <dbReference type="SAM" id="MobiDB-lite"/>
    </source>
</evidence>
<keyword evidence="10" id="KW-1185">Reference proteome</keyword>
<comment type="subcellular location">
    <subcellularLocation>
        <location evidence="1 5">Nucleus</location>
    </subcellularLocation>
</comment>
<evidence type="ECO:0000256" key="5">
    <source>
        <dbReference type="RuleBase" id="RU004019"/>
    </source>
</evidence>
<dbReference type="Gene3D" id="1.10.10.10">
    <property type="entry name" value="Winged helix-like DNA-binding domain superfamily/Winged helix DNA-binding domain"/>
    <property type="match status" value="1"/>
</dbReference>
<dbReference type="PROSITE" id="PS50061">
    <property type="entry name" value="ETS_DOMAIN_3"/>
    <property type="match status" value="1"/>
</dbReference>
<comment type="similarity">
    <text evidence="2 5">Belongs to the ETS family.</text>
</comment>
<evidence type="ECO:0000256" key="4">
    <source>
        <dbReference type="ARBA" id="ARBA00023242"/>
    </source>
</evidence>
<organism evidence="9 10">
    <name type="scientific">Meganyctiphanes norvegica</name>
    <name type="common">Northern krill</name>
    <name type="synonym">Thysanopoda norvegica</name>
    <dbReference type="NCBI Taxonomy" id="48144"/>
    <lineage>
        <taxon>Eukaryota</taxon>
        <taxon>Metazoa</taxon>
        <taxon>Ecdysozoa</taxon>
        <taxon>Arthropoda</taxon>
        <taxon>Crustacea</taxon>
        <taxon>Multicrustacea</taxon>
        <taxon>Malacostraca</taxon>
        <taxon>Eumalacostraca</taxon>
        <taxon>Eucarida</taxon>
        <taxon>Euphausiacea</taxon>
        <taxon>Euphausiidae</taxon>
        <taxon>Meganyctiphanes</taxon>
    </lineage>
</organism>
<dbReference type="SUPFAM" id="SSF46785">
    <property type="entry name" value="Winged helix' DNA-binding domain"/>
    <property type="match status" value="1"/>
</dbReference>
<dbReference type="InterPro" id="IPR013761">
    <property type="entry name" value="SAM/pointed_sf"/>
</dbReference>
<evidence type="ECO:0000259" key="8">
    <source>
        <dbReference type="PROSITE" id="PS51433"/>
    </source>
</evidence>
<feature type="region of interest" description="Disordered" evidence="6">
    <location>
        <begin position="289"/>
        <end position="313"/>
    </location>
</feature>
<accession>A0AAV2QBX2</accession>
<name>A0AAV2QBX2_MEGNR</name>
<feature type="compositionally biased region" description="Basic and acidic residues" evidence="6">
    <location>
        <begin position="95"/>
        <end position="105"/>
    </location>
</feature>
<dbReference type="SMART" id="SM00413">
    <property type="entry name" value="ETS"/>
    <property type="match status" value="1"/>
</dbReference>
<dbReference type="SMART" id="SM00251">
    <property type="entry name" value="SAM_PNT"/>
    <property type="match status" value="1"/>
</dbReference>
<feature type="compositionally biased region" description="Low complexity" evidence="6">
    <location>
        <begin position="360"/>
        <end position="381"/>
    </location>
</feature>
<dbReference type="Pfam" id="PF00178">
    <property type="entry name" value="Ets"/>
    <property type="match status" value="1"/>
</dbReference>
<dbReference type="PROSITE" id="PS51433">
    <property type="entry name" value="PNT"/>
    <property type="match status" value="1"/>
</dbReference>
<dbReference type="GO" id="GO:0030154">
    <property type="term" value="P:cell differentiation"/>
    <property type="evidence" value="ECO:0007669"/>
    <property type="project" value="TreeGrafter"/>
</dbReference>
<dbReference type="GO" id="GO:0005634">
    <property type="term" value="C:nucleus"/>
    <property type="evidence" value="ECO:0007669"/>
    <property type="project" value="UniProtKB-SubCell"/>
</dbReference>
<feature type="domain" description="ETS" evidence="7">
    <location>
        <begin position="139"/>
        <end position="219"/>
    </location>
</feature>